<organism evidence="1">
    <name type="scientific">Enterococcus faecium</name>
    <name type="common">Streptococcus faecium</name>
    <dbReference type="NCBI Taxonomy" id="1352"/>
    <lineage>
        <taxon>Bacteria</taxon>
        <taxon>Bacillati</taxon>
        <taxon>Bacillota</taxon>
        <taxon>Bacilli</taxon>
        <taxon>Lactobacillales</taxon>
        <taxon>Enterococcaceae</taxon>
        <taxon>Enterococcus</taxon>
    </lineage>
</organism>
<dbReference type="InterPro" id="IPR053842">
    <property type="entry name" value="NikA-like"/>
</dbReference>
<proteinExistence type="predicted"/>
<evidence type="ECO:0000313" key="1">
    <source>
        <dbReference type="EMBL" id="AMN85495.1"/>
    </source>
</evidence>
<name>A0A140GXF6_ENTFC</name>
<protein>
    <submittedName>
        <fullName evidence="1">Uncharacterized protein</fullName>
    </submittedName>
</protein>
<dbReference type="EMBL" id="KT825491">
    <property type="protein sequence ID" value="AMN85495.1"/>
    <property type="molecule type" value="Genomic_DNA"/>
</dbReference>
<dbReference type="AlphaFoldDB" id="A0A140GXF6"/>
<dbReference type="Pfam" id="PF21983">
    <property type="entry name" value="NikA-like"/>
    <property type="match status" value="1"/>
</dbReference>
<sequence>MKGGRDKRSVRVEFVLTEAEAALIKEHMAELGITNLSAYLRKMAVDGYIIHLDMGDIQEMIRLLRICSNNLNQYTRRANETGSVYAADVEDLRTRLDDLWNGMDKLLRGFANIS</sequence>
<accession>A0A140GXF6</accession>
<reference evidence="1" key="1">
    <citation type="journal article" date="2016" name="J. Antimicrob. Chemother.">
        <title>Characterization of a genomic island harbouring a new vanD allele from Enterococcus faecium N15-508 isolated in Canada.</title>
        <authorList>
            <person name="Boyd D.A."/>
            <person name="Lalancette C."/>
            <person name="Levesque S."/>
            <person name="Golding G.R."/>
        </authorList>
    </citation>
    <scope>NUCLEOTIDE SEQUENCE</scope>
    <source>
        <strain evidence="1">N15-508</strain>
    </source>
</reference>